<evidence type="ECO:0000313" key="4">
    <source>
        <dbReference type="EMBL" id="MEC5496013.1"/>
    </source>
</evidence>
<dbReference type="RefSeq" id="WP_052210372.1">
    <property type="nucleotide sequence ID" value="NZ_JACDZB010000022.1"/>
</dbReference>
<reference evidence="4 6" key="1">
    <citation type="journal article" date="2023" name="Nat. Commun.">
        <title>Genomic dissection of endemic carbapenem resistance reveals metallo-beta-lactamase dissemination through clonal, plasmid and integron transfer.</title>
        <authorList>
            <person name="Macesic N."/>
            <person name="Hawkey J."/>
            <person name="Vezina B."/>
            <person name="Wisniewski J.A."/>
            <person name="Cottingham H."/>
            <person name="Blakeway L.V."/>
            <person name="Harshegyi T."/>
            <person name="Pragastis K."/>
            <person name="Badoordeen G.Z."/>
            <person name="Dennison A."/>
            <person name="Spelman D.W."/>
            <person name="Jenney A.W.J."/>
            <person name="Peleg A.Y."/>
        </authorList>
    </citation>
    <scope>NUCLEOTIDE SEQUENCE [LARGE SCALE GENOMIC DNA]</scope>
    <source>
        <strain evidence="4 6">CPO519</strain>
    </source>
</reference>
<dbReference type="AlphaFoldDB" id="A0AA90KBG2"/>
<dbReference type="EMBL" id="JARTMM020000001">
    <property type="protein sequence ID" value="MEC5496013.1"/>
    <property type="molecule type" value="Genomic_DNA"/>
</dbReference>
<evidence type="ECO:0000256" key="1">
    <source>
        <dbReference type="SAM" id="MobiDB-lite"/>
    </source>
</evidence>
<feature type="compositionally biased region" description="Basic and acidic residues" evidence="1">
    <location>
        <begin position="1"/>
        <end position="18"/>
    </location>
</feature>
<feature type="region of interest" description="Disordered" evidence="1">
    <location>
        <begin position="1"/>
        <end position="26"/>
    </location>
</feature>
<reference evidence="4" key="3">
    <citation type="submission" date="2024-01" db="EMBL/GenBank/DDBJ databases">
        <authorList>
            <person name="Macesic N."/>
        </authorList>
    </citation>
    <scope>NUCLEOTIDE SEQUENCE</scope>
    <source>
        <strain evidence="4">CPO519</strain>
    </source>
</reference>
<dbReference type="Pfam" id="PF12307">
    <property type="entry name" value="DUF3631"/>
    <property type="match status" value="1"/>
</dbReference>
<evidence type="ECO:0000313" key="6">
    <source>
        <dbReference type="Proteomes" id="UP001174156"/>
    </source>
</evidence>
<protein>
    <submittedName>
        <fullName evidence="3">DUF3631 domain-containing protein</fullName>
    </submittedName>
</protein>
<dbReference type="InterPro" id="IPR022081">
    <property type="entry name" value="DUF3631"/>
</dbReference>
<organism evidence="3">
    <name type="scientific">Acinetobacter baumannii</name>
    <dbReference type="NCBI Taxonomy" id="470"/>
    <lineage>
        <taxon>Bacteria</taxon>
        <taxon>Pseudomonadati</taxon>
        <taxon>Pseudomonadota</taxon>
        <taxon>Gammaproteobacteria</taxon>
        <taxon>Moraxellales</taxon>
        <taxon>Moraxellaceae</taxon>
        <taxon>Acinetobacter</taxon>
        <taxon>Acinetobacter calcoaceticus/baumannii complex</taxon>
    </lineage>
</organism>
<evidence type="ECO:0000313" key="3">
    <source>
        <dbReference type="EMBL" id="MDK4883883.1"/>
    </source>
</evidence>
<evidence type="ECO:0000313" key="5">
    <source>
        <dbReference type="EMBL" id="MEC5498171.1"/>
    </source>
</evidence>
<dbReference type="EMBL" id="JARTMM010000160">
    <property type="protein sequence ID" value="MDK4883883.1"/>
    <property type="molecule type" value="Genomic_DNA"/>
</dbReference>
<evidence type="ECO:0000259" key="2">
    <source>
        <dbReference type="Pfam" id="PF12307"/>
    </source>
</evidence>
<dbReference type="EMBL" id="JARTMM020000001">
    <property type="protein sequence ID" value="MEC5498171.1"/>
    <property type="molecule type" value="Genomic_DNA"/>
</dbReference>
<dbReference type="Proteomes" id="UP001174156">
    <property type="component" value="Unassembled WGS sequence"/>
</dbReference>
<reference evidence="3" key="2">
    <citation type="submission" date="2023-01" db="EMBL/GenBank/DDBJ databases">
        <title>Genomic dissection of endemic carbapenem resistance: metallo-beta-lactamase gene dissemination through clonal, plasmid and integron transfer pathways.</title>
        <authorList>
            <person name="Macesic N."/>
        </authorList>
    </citation>
    <scope>NUCLEOTIDE SEQUENCE</scope>
    <source>
        <strain evidence="3">CPO519</strain>
    </source>
</reference>
<name>A0AA90KBG2_ACIBA</name>
<sequence>MEEYENEKGYQEIAHSPDEQNCSSVHLEPDQIESQSALHLSIIDVGSEKEDCKTDDLPVKDGGNQLYFLLLALIDRFISCDEHQKCAIALWIILTWCINAFKIAPILAITALTKGAGKTQVLTLISKLCYEPLSASNITAASLFRAIEKFKPTFLLDEFDTYLKQNEDMRGVINAGFESNGYVIRCDEDFTPVKFNVYCPKALAGIGKLPETIEDRSVVIQMCRKRTSDIKEKLRHADNEDFDSLKDLIANWAQENLEALSKARPEIPSQLSDRKQDCWESLLTIADQLGADVAIQARRAAIALSGKSNDEAPVFEEVLIATKVIFEKRGVDKISTADLIKFLCEDDEAPWKYFNNGRVITARQLAKLLKEFDITSKQTRFLNMTCKAYHLADFEGSFAKYLE</sequence>
<accession>A0AA90KBG2</accession>
<proteinExistence type="predicted"/>
<gene>
    <name evidence="4" type="ORF">P9867_005515</name>
    <name evidence="5" type="ORF">P9867_017450</name>
    <name evidence="3" type="ORF">P9867_20335</name>
</gene>
<feature type="domain" description="DUF3631" evidence="2">
    <location>
        <begin position="222"/>
        <end position="401"/>
    </location>
</feature>
<comment type="caution">
    <text evidence="3">The sequence shown here is derived from an EMBL/GenBank/DDBJ whole genome shotgun (WGS) entry which is preliminary data.</text>
</comment>